<sequence>MAVAKVTQAPARTRRLANWRAGFMWPWTGKVTRRRCTIGIWTGEANVVVTFVVTVKYEIHRNVIFFLMVGKGNEKKSGRRRAADDRPLPRSATGFRILGETTDQRAIRFLKNQYNGRCGDIRDGERLPVRQLNDQDVREIERLATTVTEHIMLNEDEEGVELWKKHSIYKVPFTAIERLLTVQNDKTPEENCKYIVNLMSLILVRRPDPGVGRGLHMLDVARKILVEPKDIVPNIKEVEEDERLKLMLDLMRRPGGWVHAEKDKLAALVKKMNTAVKSRSVMELCDAGVKFRAADDEAVTLSSIKFENGVLALPIIRPSYKFEVLGCNMVAFEDIQGGNLHNAAFCFSFMKGLLTSVEDARHLRSLKIIQSVDLSDEGILQTFRRILRGKILMLNLFSKLNRVQDQLEEFYLNTTTGCGDRLWKWITSLKQKYFNNPWTFIAIVSAALLLALAMTQTYYTALPYWDGNHKNN</sequence>
<name>A0ACC2LLC3_PERAE</name>
<gene>
    <name evidence="1" type="ORF">MRB53_027294</name>
</gene>
<comment type="caution">
    <text evidence="1">The sequence shown here is derived from an EMBL/GenBank/DDBJ whole genome shotgun (WGS) entry which is preliminary data.</text>
</comment>
<dbReference type="EMBL" id="CM056816">
    <property type="protein sequence ID" value="KAJ8633958.1"/>
    <property type="molecule type" value="Genomic_DNA"/>
</dbReference>
<proteinExistence type="predicted"/>
<dbReference type="Proteomes" id="UP001234297">
    <property type="component" value="Chromosome 8"/>
</dbReference>
<evidence type="ECO:0000313" key="1">
    <source>
        <dbReference type="EMBL" id="KAJ8633958.1"/>
    </source>
</evidence>
<reference evidence="1 2" key="1">
    <citation type="journal article" date="2022" name="Hortic Res">
        <title>A haplotype resolved chromosomal level avocado genome allows analysis of novel avocado genes.</title>
        <authorList>
            <person name="Nath O."/>
            <person name="Fletcher S.J."/>
            <person name="Hayward A."/>
            <person name="Shaw L.M."/>
            <person name="Masouleh A.K."/>
            <person name="Furtado A."/>
            <person name="Henry R.J."/>
            <person name="Mitter N."/>
        </authorList>
    </citation>
    <scope>NUCLEOTIDE SEQUENCE [LARGE SCALE GENOMIC DNA]</scope>
    <source>
        <strain evidence="2">cv. Hass</strain>
    </source>
</reference>
<organism evidence="1 2">
    <name type="scientific">Persea americana</name>
    <name type="common">Avocado</name>
    <dbReference type="NCBI Taxonomy" id="3435"/>
    <lineage>
        <taxon>Eukaryota</taxon>
        <taxon>Viridiplantae</taxon>
        <taxon>Streptophyta</taxon>
        <taxon>Embryophyta</taxon>
        <taxon>Tracheophyta</taxon>
        <taxon>Spermatophyta</taxon>
        <taxon>Magnoliopsida</taxon>
        <taxon>Magnoliidae</taxon>
        <taxon>Laurales</taxon>
        <taxon>Lauraceae</taxon>
        <taxon>Persea</taxon>
    </lineage>
</organism>
<keyword evidence="2" id="KW-1185">Reference proteome</keyword>
<protein>
    <submittedName>
        <fullName evidence="1">Uncharacterized protein</fullName>
    </submittedName>
</protein>
<accession>A0ACC2LLC3</accession>
<evidence type="ECO:0000313" key="2">
    <source>
        <dbReference type="Proteomes" id="UP001234297"/>
    </source>
</evidence>